<evidence type="ECO:0000313" key="2">
    <source>
        <dbReference type="EMBL" id="SVD17000.1"/>
    </source>
</evidence>
<organism evidence="2">
    <name type="scientific">marine metagenome</name>
    <dbReference type="NCBI Taxonomy" id="408172"/>
    <lineage>
        <taxon>unclassified sequences</taxon>
        <taxon>metagenomes</taxon>
        <taxon>ecological metagenomes</taxon>
    </lineage>
</organism>
<dbReference type="AlphaFoldDB" id="A0A382T4A4"/>
<gene>
    <name evidence="2" type="ORF">METZ01_LOCUS369854</name>
</gene>
<reference evidence="2" key="1">
    <citation type="submission" date="2018-05" db="EMBL/GenBank/DDBJ databases">
        <authorList>
            <person name="Lanie J.A."/>
            <person name="Ng W.-L."/>
            <person name="Kazmierczak K.M."/>
            <person name="Andrzejewski T.M."/>
            <person name="Davidsen T.M."/>
            <person name="Wayne K.J."/>
            <person name="Tettelin H."/>
            <person name="Glass J.I."/>
            <person name="Rusch D."/>
            <person name="Podicherti R."/>
            <person name="Tsui H.-C.T."/>
            <person name="Winkler M.E."/>
        </authorList>
    </citation>
    <scope>NUCLEOTIDE SEQUENCE</scope>
</reference>
<proteinExistence type="predicted"/>
<accession>A0A382T4A4</accession>
<evidence type="ECO:0000256" key="1">
    <source>
        <dbReference type="SAM" id="MobiDB-lite"/>
    </source>
</evidence>
<feature type="compositionally biased region" description="Polar residues" evidence="1">
    <location>
        <begin position="33"/>
        <end position="51"/>
    </location>
</feature>
<name>A0A382T4A4_9ZZZZ</name>
<protein>
    <submittedName>
        <fullName evidence="2">Uncharacterized protein</fullName>
    </submittedName>
</protein>
<sequence>MFLIIYFLNTSRNGLTLNQTLRNPLKLPYHPLANSSQSQKPIPQLGQTVPF</sequence>
<feature type="region of interest" description="Disordered" evidence="1">
    <location>
        <begin position="32"/>
        <end position="51"/>
    </location>
</feature>
<dbReference type="EMBL" id="UINC01133837">
    <property type="protein sequence ID" value="SVD17000.1"/>
    <property type="molecule type" value="Genomic_DNA"/>
</dbReference>